<dbReference type="Gene3D" id="2.60.40.2310">
    <property type="match status" value="1"/>
</dbReference>
<dbReference type="GO" id="GO:0006508">
    <property type="term" value="P:proteolysis"/>
    <property type="evidence" value="ECO:0007669"/>
    <property type="project" value="UniProtKB-KW"/>
</dbReference>
<dbReference type="InterPro" id="IPR036852">
    <property type="entry name" value="Peptidase_S8/S53_dom_sf"/>
</dbReference>
<dbReference type="GO" id="GO:0004252">
    <property type="term" value="F:serine-type endopeptidase activity"/>
    <property type="evidence" value="ECO:0007669"/>
    <property type="project" value="UniProtKB-UniRule"/>
</dbReference>
<keyword evidence="5 7" id="KW-0720">Serine protease</keyword>
<dbReference type="PROSITE" id="PS51892">
    <property type="entry name" value="SUBTILASE"/>
    <property type="match status" value="1"/>
</dbReference>
<dbReference type="Pfam" id="PF05922">
    <property type="entry name" value="Inhibitor_I9"/>
    <property type="match status" value="1"/>
</dbReference>
<feature type="active site" description="Charge relay system" evidence="6 7">
    <location>
        <position position="89"/>
    </location>
</feature>
<keyword evidence="12" id="KW-1185">Reference proteome</keyword>
<evidence type="ECO:0000259" key="8">
    <source>
        <dbReference type="Pfam" id="PF00082"/>
    </source>
</evidence>
<accession>A0A6A3CA60</accession>
<gene>
    <name evidence="11" type="ORF">F3Y22_tig00010533pilonHSYRG00298</name>
</gene>
<dbReference type="InterPro" id="IPR041469">
    <property type="entry name" value="Subtilisin-like_FN3"/>
</dbReference>
<feature type="domain" description="Peptidase S8/S53" evidence="8">
    <location>
        <begin position="80"/>
        <end position="501"/>
    </location>
</feature>
<sequence length="669" mass="71597">MEENSIPTGEAITSCTASNVVLNGFAVHTTPSQAKKLQHAPGVELVEGDRRTKVMTTYSPQFLRLPQTVWTQEGGNRNGGDGIVIGFVDTGINSFHPSFAYDILNPLTSNISHFSAVASALAPLNATIDIPSLADAVGHGSHVASTAAGNFGVPVVVKSFYYGRASGMAPRARVSVYKAVYPTVGTLADVVAAIGQIGPDEPPQDSVTFLSFFDLAMLSERRAGVFVVQAAGNSGPDPSTVLSYSPWNVGAAAFRTDRRYIGSLLLGNGLTISGAGYQLVLAKDAISLSGTFPRTPPYVDECQYLEAFDPNIVRGSIVICTFSAGFYNDSSTLTVIINTARVLRFMGFILVANLSYGDFIGQPIPYSVSGTLITKVADAKSSTRELRYETCRFASFGGQAPIVSRFSARGSDFIDIDWNPADVFKPDILTPGHEIWAPWSPFSVLDPLLTAIYISYNFALISGSSMAAPHIAGIAALIKQKYPSWIPSMIASAMSTTATKFDKNGRVIMAEGFEVGSSYADNNFDFGTGFVNPSHVMDPGLCSMPNIDRFAIIVATGAWCSQSLGHPANLNIPPVTISALRRLLTVRRSFKNVATKPETYIGLAIPPNGTTITLHPPWFTISPDGTQDLDIEITVTQSTNVFGFGEIILTGILNHIMRMPVSIRLITTV</sequence>
<dbReference type="Pfam" id="PF17766">
    <property type="entry name" value="fn3_6"/>
    <property type="match status" value="1"/>
</dbReference>
<evidence type="ECO:0000256" key="7">
    <source>
        <dbReference type="PROSITE-ProRule" id="PRU01240"/>
    </source>
</evidence>
<comment type="similarity">
    <text evidence="1 7">Belongs to the peptidase S8 family.</text>
</comment>
<dbReference type="Gene3D" id="3.40.50.200">
    <property type="entry name" value="Peptidase S8/S53 domain"/>
    <property type="match status" value="1"/>
</dbReference>
<protein>
    <submittedName>
        <fullName evidence="11">Subtilisin-like protease SBT2.4</fullName>
    </submittedName>
</protein>
<keyword evidence="2 7" id="KW-0645">Protease</keyword>
<feature type="domain" description="Subtilisin-like protease fibronectin type-III" evidence="10">
    <location>
        <begin position="569"/>
        <end position="663"/>
    </location>
</feature>
<evidence type="ECO:0000256" key="1">
    <source>
        <dbReference type="ARBA" id="ARBA00011073"/>
    </source>
</evidence>
<dbReference type="PROSITE" id="PS00137">
    <property type="entry name" value="SUBTILASE_HIS"/>
    <property type="match status" value="1"/>
</dbReference>
<dbReference type="InterPro" id="IPR010259">
    <property type="entry name" value="S8pro/Inhibitor_I9"/>
</dbReference>
<evidence type="ECO:0000259" key="9">
    <source>
        <dbReference type="Pfam" id="PF05922"/>
    </source>
</evidence>
<feature type="active site" description="Charge relay system" evidence="6 7">
    <location>
        <position position="465"/>
    </location>
</feature>
<name>A0A6A3CA60_HIBSY</name>
<organism evidence="11 12">
    <name type="scientific">Hibiscus syriacus</name>
    <name type="common">Rose of Sharon</name>
    <dbReference type="NCBI Taxonomy" id="106335"/>
    <lineage>
        <taxon>Eukaryota</taxon>
        <taxon>Viridiplantae</taxon>
        <taxon>Streptophyta</taxon>
        <taxon>Embryophyta</taxon>
        <taxon>Tracheophyta</taxon>
        <taxon>Spermatophyta</taxon>
        <taxon>Magnoliopsida</taxon>
        <taxon>eudicotyledons</taxon>
        <taxon>Gunneridae</taxon>
        <taxon>Pentapetalae</taxon>
        <taxon>rosids</taxon>
        <taxon>malvids</taxon>
        <taxon>Malvales</taxon>
        <taxon>Malvaceae</taxon>
        <taxon>Malvoideae</taxon>
        <taxon>Hibiscus</taxon>
    </lineage>
</organism>
<dbReference type="Pfam" id="PF00082">
    <property type="entry name" value="Peptidase_S8"/>
    <property type="match status" value="1"/>
</dbReference>
<evidence type="ECO:0000256" key="3">
    <source>
        <dbReference type="ARBA" id="ARBA00022729"/>
    </source>
</evidence>
<evidence type="ECO:0000256" key="5">
    <source>
        <dbReference type="ARBA" id="ARBA00022825"/>
    </source>
</evidence>
<dbReference type="InterPro" id="IPR022398">
    <property type="entry name" value="Peptidase_S8_His-AS"/>
</dbReference>
<dbReference type="PANTHER" id="PTHR10795">
    <property type="entry name" value="PROPROTEIN CONVERTASE SUBTILISIN/KEXIN"/>
    <property type="match status" value="1"/>
</dbReference>
<dbReference type="InterPro" id="IPR023827">
    <property type="entry name" value="Peptidase_S8_Asp-AS"/>
</dbReference>
<evidence type="ECO:0000313" key="11">
    <source>
        <dbReference type="EMBL" id="KAE8724398.1"/>
    </source>
</evidence>
<evidence type="ECO:0000313" key="12">
    <source>
        <dbReference type="Proteomes" id="UP000436088"/>
    </source>
</evidence>
<dbReference type="SUPFAM" id="SSF52743">
    <property type="entry name" value="Subtilisin-like"/>
    <property type="match status" value="1"/>
</dbReference>
<dbReference type="AlphaFoldDB" id="A0A6A3CA60"/>
<dbReference type="PROSITE" id="PS00136">
    <property type="entry name" value="SUBTILASE_ASP"/>
    <property type="match status" value="1"/>
</dbReference>
<feature type="active site" description="Charge relay system" evidence="6 7">
    <location>
        <position position="139"/>
    </location>
</feature>
<comment type="caution">
    <text evidence="11">The sequence shown here is derived from an EMBL/GenBank/DDBJ whole genome shotgun (WGS) entry which is preliminary data.</text>
</comment>
<feature type="domain" description="Inhibitor I9" evidence="9">
    <location>
        <begin position="21"/>
        <end position="53"/>
    </location>
</feature>
<dbReference type="Proteomes" id="UP000436088">
    <property type="component" value="Unassembled WGS sequence"/>
</dbReference>
<dbReference type="Gene3D" id="3.50.30.30">
    <property type="match status" value="1"/>
</dbReference>
<dbReference type="InterPro" id="IPR000209">
    <property type="entry name" value="Peptidase_S8/S53_dom"/>
</dbReference>
<evidence type="ECO:0000256" key="6">
    <source>
        <dbReference type="PIRSR" id="PIRSR615500-1"/>
    </source>
</evidence>
<evidence type="ECO:0000256" key="4">
    <source>
        <dbReference type="ARBA" id="ARBA00022801"/>
    </source>
</evidence>
<dbReference type="InterPro" id="IPR015500">
    <property type="entry name" value="Peptidase_S8_subtilisin-rel"/>
</dbReference>
<dbReference type="EMBL" id="VEPZ02000472">
    <property type="protein sequence ID" value="KAE8724398.1"/>
    <property type="molecule type" value="Genomic_DNA"/>
</dbReference>
<evidence type="ECO:0000256" key="2">
    <source>
        <dbReference type="ARBA" id="ARBA00022670"/>
    </source>
</evidence>
<reference evidence="11" key="1">
    <citation type="submission" date="2019-09" db="EMBL/GenBank/DDBJ databases">
        <title>Draft genome information of white flower Hibiscus syriacus.</title>
        <authorList>
            <person name="Kim Y.-M."/>
        </authorList>
    </citation>
    <scope>NUCLEOTIDE SEQUENCE [LARGE SCALE GENOMIC DNA]</scope>
    <source>
        <strain evidence="11">YM2019G1</strain>
    </source>
</reference>
<keyword evidence="3" id="KW-0732">Signal</keyword>
<proteinExistence type="inferred from homology"/>
<dbReference type="InterPro" id="IPR045051">
    <property type="entry name" value="SBT"/>
</dbReference>
<evidence type="ECO:0000259" key="10">
    <source>
        <dbReference type="Pfam" id="PF17766"/>
    </source>
</evidence>
<dbReference type="PRINTS" id="PR00723">
    <property type="entry name" value="SUBTILISIN"/>
</dbReference>
<keyword evidence="4 7" id="KW-0378">Hydrolase</keyword>